<dbReference type="EMBL" id="FOSW01000012">
    <property type="protein sequence ID" value="SFL49708.1"/>
    <property type="molecule type" value="Genomic_DNA"/>
</dbReference>
<dbReference type="PANTHER" id="PTHR42879">
    <property type="entry name" value="3-OXOACYL-(ACYL-CARRIER-PROTEIN) REDUCTASE"/>
    <property type="match status" value="1"/>
</dbReference>
<comment type="similarity">
    <text evidence="1">Belongs to the short-chain dehydrogenases/reductases (SDR) family.</text>
</comment>
<dbReference type="Pfam" id="PF13561">
    <property type="entry name" value="adh_short_C2"/>
    <property type="match status" value="1"/>
</dbReference>
<evidence type="ECO:0000313" key="5">
    <source>
        <dbReference type="Proteomes" id="UP000199152"/>
    </source>
</evidence>
<dbReference type="Gene3D" id="3.40.50.720">
    <property type="entry name" value="NAD(P)-binding Rossmann-like Domain"/>
    <property type="match status" value="1"/>
</dbReference>
<sequence length="262" mass="27065">MSAPELTGSVAAVTGAGTGIGREISLRLAAEGADVVLTGRSTDAMEELAGRVRAGGRRALVVPLDLRDPDSITAAAKAADAEFGRVDVLVNNSGVGGPSAPLVEMPLDEWEDTFRVNVTGTMLACKAFLPGMIARGSGSVVVIGSVTGKRPLVNRTPYAASKTALIGLVRTLAWELGPSGVRVNLVSPGGVEGPRIDWVLEQQARARGITVEEARADFAGGSPLQRLVRPRDVAEAVAFLASPRAAAITGEDLNVSNGLVMY</sequence>
<dbReference type="GO" id="GO:0016491">
    <property type="term" value="F:oxidoreductase activity"/>
    <property type="evidence" value="ECO:0007669"/>
    <property type="project" value="UniProtKB-KW"/>
</dbReference>
<evidence type="ECO:0000256" key="1">
    <source>
        <dbReference type="ARBA" id="ARBA00006484"/>
    </source>
</evidence>
<dbReference type="SUPFAM" id="SSF51735">
    <property type="entry name" value="NAD(P)-binding Rossmann-fold domains"/>
    <property type="match status" value="1"/>
</dbReference>
<organism evidence="4 5">
    <name type="scientific">Geodermatophilus ruber</name>
    <dbReference type="NCBI Taxonomy" id="504800"/>
    <lineage>
        <taxon>Bacteria</taxon>
        <taxon>Bacillati</taxon>
        <taxon>Actinomycetota</taxon>
        <taxon>Actinomycetes</taxon>
        <taxon>Geodermatophilales</taxon>
        <taxon>Geodermatophilaceae</taxon>
        <taxon>Geodermatophilus</taxon>
    </lineage>
</organism>
<dbReference type="PRINTS" id="PR00081">
    <property type="entry name" value="GDHRDH"/>
</dbReference>
<dbReference type="STRING" id="504800.SAMN04488085_11259"/>
<dbReference type="RefSeq" id="WP_218146323.1">
    <property type="nucleotide sequence ID" value="NZ_FOSW01000012.1"/>
</dbReference>
<dbReference type="InterPro" id="IPR020904">
    <property type="entry name" value="Sc_DH/Rdtase_CS"/>
</dbReference>
<name>A0A1I4I5I0_9ACTN</name>
<gene>
    <name evidence="4" type="ORF">SAMN04488085_11259</name>
</gene>
<dbReference type="AlphaFoldDB" id="A0A1I4I5I0"/>
<evidence type="ECO:0000256" key="2">
    <source>
        <dbReference type="ARBA" id="ARBA00023002"/>
    </source>
</evidence>
<keyword evidence="2" id="KW-0560">Oxidoreductase</keyword>
<keyword evidence="5" id="KW-1185">Reference proteome</keyword>
<dbReference type="InterPro" id="IPR050259">
    <property type="entry name" value="SDR"/>
</dbReference>
<dbReference type="SMART" id="SM00822">
    <property type="entry name" value="PKS_KR"/>
    <property type="match status" value="1"/>
</dbReference>
<feature type="domain" description="Ketoreductase" evidence="3">
    <location>
        <begin position="9"/>
        <end position="194"/>
    </location>
</feature>
<dbReference type="InterPro" id="IPR002347">
    <property type="entry name" value="SDR_fam"/>
</dbReference>
<dbReference type="Proteomes" id="UP000199152">
    <property type="component" value="Unassembled WGS sequence"/>
</dbReference>
<dbReference type="PANTHER" id="PTHR42879:SF2">
    <property type="entry name" value="3-OXOACYL-[ACYL-CARRIER-PROTEIN] REDUCTASE FABG"/>
    <property type="match status" value="1"/>
</dbReference>
<evidence type="ECO:0000313" key="4">
    <source>
        <dbReference type="EMBL" id="SFL49708.1"/>
    </source>
</evidence>
<evidence type="ECO:0000259" key="3">
    <source>
        <dbReference type="SMART" id="SM00822"/>
    </source>
</evidence>
<dbReference type="FunFam" id="3.40.50.720:FF:000084">
    <property type="entry name" value="Short-chain dehydrogenase reductase"/>
    <property type="match status" value="1"/>
</dbReference>
<reference evidence="4 5" key="1">
    <citation type="submission" date="2016-10" db="EMBL/GenBank/DDBJ databases">
        <authorList>
            <person name="de Groot N.N."/>
        </authorList>
    </citation>
    <scope>NUCLEOTIDE SEQUENCE [LARGE SCALE GENOMIC DNA]</scope>
    <source>
        <strain evidence="4 5">DSM 45317</strain>
    </source>
</reference>
<dbReference type="CDD" id="cd05233">
    <property type="entry name" value="SDR_c"/>
    <property type="match status" value="1"/>
</dbReference>
<protein>
    <submittedName>
        <fullName evidence="4">NADP-dependent 3-hydroxy acid dehydrogenase YdfG</fullName>
    </submittedName>
</protein>
<dbReference type="InterPro" id="IPR057326">
    <property type="entry name" value="KR_dom"/>
</dbReference>
<accession>A0A1I4I5I0</accession>
<dbReference type="PROSITE" id="PS00061">
    <property type="entry name" value="ADH_SHORT"/>
    <property type="match status" value="1"/>
</dbReference>
<dbReference type="GO" id="GO:0032787">
    <property type="term" value="P:monocarboxylic acid metabolic process"/>
    <property type="evidence" value="ECO:0007669"/>
    <property type="project" value="UniProtKB-ARBA"/>
</dbReference>
<proteinExistence type="inferred from homology"/>
<dbReference type="PRINTS" id="PR00080">
    <property type="entry name" value="SDRFAMILY"/>
</dbReference>
<dbReference type="InterPro" id="IPR036291">
    <property type="entry name" value="NAD(P)-bd_dom_sf"/>
</dbReference>
<dbReference type="InParanoid" id="A0A1I4I5I0"/>